<keyword evidence="5" id="KW-0812">Transmembrane</keyword>
<dbReference type="InterPro" id="IPR003953">
    <property type="entry name" value="FAD-dep_OxRdtase_2_FAD-bd"/>
</dbReference>
<reference evidence="7 8" key="1">
    <citation type="submission" date="2018-02" db="EMBL/GenBank/DDBJ databases">
        <title>Genome sequencing of Solimonas sp. HR-BB.</title>
        <authorList>
            <person name="Lee Y."/>
            <person name="Jeon C.O."/>
        </authorList>
    </citation>
    <scope>NUCLEOTIDE SEQUENCE [LARGE SCALE GENOMIC DNA]</scope>
    <source>
        <strain evidence="7 8">HR-BB</strain>
    </source>
</reference>
<keyword evidence="2" id="KW-0285">Flavoprotein</keyword>
<dbReference type="GO" id="GO:0008202">
    <property type="term" value="P:steroid metabolic process"/>
    <property type="evidence" value="ECO:0007669"/>
    <property type="project" value="UniProtKB-ARBA"/>
</dbReference>
<evidence type="ECO:0000256" key="5">
    <source>
        <dbReference type="SAM" id="Phobius"/>
    </source>
</evidence>
<sequence length="560" mass="60165">MDSNGAPPQSFDFVIVGSGAGSMCAALVLRKAGKRVLVLEKTALVGGTTAISGGVMWIPANRYMKQAGIEDSAEQATAYLDAVIGERPDMPGACRERRLAYVEQAPRMIDFLAEQGLKFRRIPSWPDYYDAPGASVPGRAVVSELFDIRRLGDWRKKLRPGFLPLPANLDEAMQLPLVKRSGEARKTLLRILGRAVADKLTGRQRSTAGQALQGQLLHAALQAGVEIWLEAEVRQILLQDGRASGVRLVRKGREQAVAATLGVLINAGGFARNQRMLDRYIPGTSAAWSSAIEADTGEMIEEGERIGAALAQMGERIGMEIALPPGSEKMMIKAAMQNDVCKPHAIVVDQAGRRYARESSSHPEFSERMMEHARKAPAIPSWMVFDSQYLGKYMLAGTMPGRKKPKAWAEANFLRSGATLEALAADCGIDAATLRATVERFNGFVRQGRDEDFRRGDSAYDRWVGDPLHTPSNTLGTIEQGPFHAVQLYPGDVGTFGGLLTDAQARVLRTDGSAIPGLYATGSSSASVMGGVEPGAGGSIGPAMTWGYVAARHALGATTD</sequence>
<dbReference type="Gene3D" id="3.50.50.60">
    <property type="entry name" value="FAD/NAD(P)-binding domain"/>
    <property type="match status" value="2"/>
</dbReference>
<feature type="domain" description="FAD-dependent oxidoreductase 2 FAD-binding" evidence="6">
    <location>
        <begin position="12"/>
        <end position="540"/>
    </location>
</feature>
<dbReference type="GO" id="GO:0016491">
    <property type="term" value="F:oxidoreductase activity"/>
    <property type="evidence" value="ECO:0007669"/>
    <property type="project" value="UniProtKB-KW"/>
</dbReference>
<feature type="transmembrane region" description="Helical" evidence="5">
    <location>
        <begin position="13"/>
        <end position="30"/>
    </location>
</feature>
<comment type="cofactor">
    <cofactor evidence="1">
        <name>FAD</name>
        <dbReference type="ChEBI" id="CHEBI:57692"/>
    </cofactor>
</comment>
<evidence type="ECO:0000256" key="3">
    <source>
        <dbReference type="ARBA" id="ARBA00022827"/>
    </source>
</evidence>
<dbReference type="OrthoDB" id="9813348at2"/>
<evidence type="ECO:0000256" key="1">
    <source>
        <dbReference type="ARBA" id="ARBA00001974"/>
    </source>
</evidence>
<protein>
    <submittedName>
        <fullName evidence="7">3-ketosteroid-delta-1-dehydrogenase</fullName>
    </submittedName>
</protein>
<proteinExistence type="predicted"/>
<feature type="transmembrane region" description="Helical" evidence="5">
    <location>
        <begin position="42"/>
        <end position="60"/>
    </location>
</feature>
<organism evidence="7 8">
    <name type="scientific">Solimonas fluminis</name>
    <dbReference type="NCBI Taxonomy" id="2086571"/>
    <lineage>
        <taxon>Bacteria</taxon>
        <taxon>Pseudomonadati</taxon>
        <taxon>Pseudomonadota</taxon>
        <taxon>Gammaproteobacteria</taxon>
        <taxon>Nevskiales</taxon>
        <taxon>Nevskiaceae</taxon>
        <taxon>Solimonas</taxon>
    </lineage>
</organism>
<gene>
    <name evidence="7" type="ORF">C3942_21415</name>
</gene>
<comment type="caution">
    <text evidence="7">The sequence shown here is derived from an EMBL/GenBank/DDBJ whole genome shotgun (WGS) entry which is preliminary data.</text>
</comment>
<name>A0A2S5TA56_9GAMM</name>
<accession>A0A2S5TA56</accession>
<dbReference type="Proteomes" id="UP000238220">
    <property type="component" value="Unassembled WGS sequence"/>
</dbReference>
<dbReference type="SUPFAM" id="SSF51905">
    <property type="entry name" value="FAD/NAD(P)-binding domain"/>
    <property type="match status" value="1"/>
</dbReference>
<dbReference type="RefSeq" id="WP_104232412.1">
    <property type="nucleotide sequence ID" value="NZ_PSNW01000019.1"/>
</dbReference>
<dbReference type="Pfam" id="PF00890">
    <property type="entry name" value="FAD_binding_2"/>
    <property type="match status" value="1"/>
</dbReference>
<keyword evidence="5" id="KW-1133">Transmembrane helix</keyword>
<keyword evidence="4" id="KW-0560">Oxidoreductase</keyword>
<dbReference type="PANTHER" id="PTHR43400:SF10">
    <property type="entry name" value="3-OXOSTEROID 1-DEHYDROGENASE"/>
    <property type="match status" value="1"/>
</dbReference>
<keyword evidence="8" id="KW-1185">Reference proteome</keyword>
<evidence type="ECO:0000259" key="6">
    <source>
        <dbReference type="Pfam" id="PF00890"/>
    </source>
</evidence>
<dbReference type="EMBL" id="PSNW01000019">
    <property type="protein sequence ID" value="PPE71884.1"/>
    <property type="molecule type" value="Genomic_DNA"/>
</dbReference>
<evidence type="ECO:0000256" key="4">
    <source>
        <dbReference type="ARBA" id="ARBA00023002"/>
    </source>
</evidence>
<dbReference type="InterPro" id="IPR050315">
    <property type="entry name" value="FAD-oxidoreductase_2"/>
</dbReference>
<dbReference type="InterPro" id="IPR036188">
    <property type="entry name" value="FAD/NAD-bd_sf"/>
</dbReference>
<evidence type="ECO:0000313" key="8">
    <source>
        <dbReference type="Proteomes" id="UP000238220"/>
    </source>
</evidence>
<dbReference type="AlphaFoldDB" id="A0A2S5TA56"/>
<keyword evidence="5" id="KW-0472">Membrane</keyword>
<evidence type="ECO:0000256" key="2">
    <source>
        <dbReference type="ARBA" id="ARBA00022630"/>
    </source>
</evidence>
<dbReference type="PANTHER" id="PTHR43400">
    <property type="entry name" value="FUMARATE REDUCTASE"/>
    <property type="match status" value="1"/>
</dbReference>
<keyword evidence="3" id="KW-0274">FAD</keyword>
<dbReference type="SUPFAM" id="SSF56425">
    <property type="entry name" value="Succinate dehydrogenase/fumarate reductase flavoprotein, catalytic domain"/>
    <property type="match status" value="1"/>
</dbReference>
<evidence type="ECO:0000313" key="7">
    <source>
        <dbReference type="EMBL" id="PPE71884.1"/>
    </source>
</evidence>
<dbReference type="InterPro" id="IPR027477">
    <property type="entry name" value="Succ_DH/fumarate_Rdtase_cat_sf"/>
</dbReference>